<evidence type="ECO:0000313" key="2">
    <source>
        <dbReference type="Proteomes" id="UP000014540"/>
    </source>
</evidence>
<dbReference type="STRING" id="1193011.LEP1GSC058_1763"/>
<organism evidence="1 2">
    <name type="scientific">Leptospira fainei serovar Hurstbridge str. BUT 6</name>
    <dbReference type="NCBI Taxonomy" id="1193011"/>
    <lineage>
        <taxon>Bacteria</taxon>
        <taxon>Pseudomonadati</taxon>
        <taxon>Spirochaetota</taxon>
        <taxon>Spirochaetia</taxon>
        <taxon>Leptospirales</taxon>
        <taxon>Leptospiraceae</taxon>
        <taxon>Leptospira</taxon>
    </lineage>
</organism>
<protein>
    <submittedName>
        <fullName evidence="1">PF11220 family protein</fullName>
    </submittedName>
</protein>
<dbReference type="PROSITE" id="PS51257">
    <property type="entry name" value="PROKAR_LIPOPROTEIN"/>
    <property type="match status" value="1"/>
</dbReference>
<dbReference type="EMBL" id="AKWZ02000009">
    <property type="protein sequence ID" value="EPG74622.1"/>
    <property type="molecule type" value="Genomic_DNA"/>
</dbReference>
<dbReference type="Pfam" id="PF11220">
    <property type="entry name" value="DUF3015"/>
    <property type="match status" value="1"/>
</dbReference>
<name>S3W2Y2_9LEPT</name>
<gene>
    <name evidence="1" type="ORF">LEP1GSC058_1763</name>
</gene>
<comment type="caution">
    <text evidence="1">The sequence shown here is derived from an EMBL/GenBank/DDBJ whole genome shotgun (WGS) entry which is preliminary data.</text>
</comment>
<dbReference type="InterPro" id="IPR021383">
    <property type="entry name" value="DUF3015"/>
</dbReference>
<accession>S3W2Y2</accession>
<dbReference type="Proteomes" id="UP000014540">
    <property type="component" value="Unassembled WGS sequence"/>
</dbReference>
<sequence length="165" mass="17201">MDKRLISIGLGAFLLLGSSANGIFANGYGAAGCGLGSVIFSNNTTVLQVLAATTNGTSANQTFGISTGSLNCTTDGIVKNEKAQEIFIAQNFESLEQEMSSGKGEKLSTLSHLLGCTPESTNQLGLLAKTNYAKLFGKETTPSTLLSAVKDGIREDQALSRSCRI</sequence>
<dbReference type="RefSeq" id="WP_016549186.1">
    <property type="nucleotide sequence ID" value="NZ_AKWZ02000009.1"/>
</dbReference>
<keyword evidence="2" id="KW-1185">Reference proteome</keyword>
<dbReference type="AlphaFoldDB" id="S3W2Y2"/>
<reference evidence="1" key="1">
    <citation type="submission" date="2013-04" db="EMBL/GenBank/DDBJ databases">
        <authorList>
            <person name="Harkins D.M."/>
            <person name="Durkin A.S."/>
            <person name="Selengut J.D."/>
            <person name="Sanka R."/>
            <person name="DePew J."/>
            <person name="Purushe J."/>
            <person name="Ahmed A."/>
            <person name="van der Linden H."/>
            <person name="Goris M.G.A."/>
            <person name="Hartskeerl R.A."/>
            <person name="Vinetz J.M."/>
            <person name="Sutton G.G."/>
            <person name="Nelson W.C."/>
            <person name="Fouts D.E."/>
        </authorList>
    </citation>
    <scope>NUCLEOTIDE SEQUENCE [LARGE SCALE GENOMIC DNA]</scope>
    <source>
        <strain evidence="1">BUT 6</strain>
    </source>
</reference>
<proteinExistence type="predicted"/>
<dbReference type="OrthoDB" id="334910at2"/>
<evidence type="ECO:0000313" key="1">
    <source>
        <dbReference type="EMBL" id="EPG74622.1"/>
    </source>
</evidence>